<sequence>MNHNKDSTDINCIEEDSSKKNENLGRTREIPRDDATRKKIADIIDHQFDLELCLKHRELATIRKEIAKAESAMQDLTLAVKNESMASSIPEASHYTRRTAAAAILSCPACKRDDFANQQGFLNHCRLAHGLEFGPYEQIMLRCGKVVDESEVPFDHPARMRPVTKPVPLSTQGSSVKKERPTIKVFEEDVDLELDHEGNAPHQNDTQPLNPETLSSTEQPTDNVVESRRNSQSDNQTPDKSINEQDDEPDIHNNKRSPSPERRSFESSKCLPETEKQEKDEKKIDEKGRDNKQKEEEQVGQVGQIVAPVESFAAAHEGGSRFYIKRRIIVGNVSKFIIPEKRDPTLKHFTHKWMIYVVEPPQAQEVAAFITGVRFHLHPSYKPHDVVDVNEPPFRLTRLGWGEFPIRIQLHFVDKRRNKIIDVIHHLKLDDVHSGKQVLGSERGIDIELDRNTDFKDIEIPSKPLVESATVHQNTLPKESGIQEAHPLVTTGSKQRLSLLHGILKESVRRLPIIRAGSQGVALPYTCAPSLRAYFNWSVGKRKALEWHRAHLLRIQVQQKAFETMDTVLRVAATSLSTKDVIGWCKDNRHTPKKSEMSDTTPAYEGMGICKFCGCLRELHGQDDDRNVNAEEACPRRPPGWSMRKRASGLSSVTKDMDIDVDTSATQKTHEVLLDDTERRPSPERTLLENAREVGTHERMNVANERYVDWIWSVVNQLRLKTVVANDIALARDGSLQGPTPSFDLNGAIDQRLEVGNIMAQATRVFLKRLLGASMDVWKRERDTDPGEKLLVPHHVYQATQNVDTFDFLTNRYMGPFEKDRDST</sequence>
<dbReference type="Pfam" id="PF22951">
    <property type="entry name" value="3HBD"/>
    <property type="match status" value="1"/>
</dbReference>
<dbReference type="GO" id="GO:0006355">
    <property type="term" value="P:regulation of DNA-templated transcription"/>
    <property type="evidence" value="ECO:0007669"/>
    <property type="project" value="InterPro"/>
</dbReference>
<dbReference type="VEuPathDB" id="FungiDB:PHYBLDRAFT_164246"/>
<dbReference type="InterPro" id="IPR038704">
    <property type="entry name" value="YEAST_sf"/>
</dbReference>
<dbReference type="Gene3D" id="2.60.40.1970">
    <property type="entry name" value="YEATS domain"/>
    <property type="match status" value="1"/>
</dbReference>
<protein>
    <recommendedName>
        <fullName evidence="4">YEATS domain-containing protein</fullName>
    </recommendedName>
</protein>
<evidence type="ECO:0000259" key="4">
    <source>
        <dbReference type="PROSITE" id="PS51037"/>
    </source>
</evidence>
<feature type="compositionally biased region" description="Basic and acidic residues" evidence="3">
    <location>
        <begin position="16"/>
        <end position="30"/>
    </location>
</feature>
<name>A0A167P6A4_PHYB8</name>
<dbReference type="PROSITE" id="PS51037">
    <property type="entry name" value="YEATS"/>
    <property type="match status" value="1"/>
</dbReference>
<dbReference type="CDD" id="cd16907">
    <property type="entry name" value="YEATS_YEATS2_like"/>
    <property type="match status" value="1"/>
</dbReference>
<feature type="compositionally biased region" description="Polar residues" evidence="3">
    <location>
        <begin position="201"/>
        <end position="224"/>
    </location>
</feature>
<evidence type="ECO:0000256" key="2">
    <source>
        <dbReference type="PROSITE-ProRule" id="PRU00376"/>
    </source>
</evidence>
<evidence type="ECO:0000256" key="3">
    <source>
        <dbReference type="SAM" id="MobiDB-lite"/>
    </source>
</evidence>
<keyword evidence="6" id="KW-1185">Reference proteome</keyword>
<dbReference type="GeneID" id="28995882"/>
<gene>
    <name evidence="5" type="ORF">PHYBLDRAFT_164246</name>
</gene>
<keyword evidence="1 2" id="KW-0539">Nucleus</keyword>
<dbReference type="InterPro" id="IPR055129">
    <property type="entry name" value="YEATS_dom"/>
</dbReference>
<dbReference type="OrthoDB" id="1741717at2759"/>
<dbReference type="Pfam" id="PF03366">
    <property type="entry name" value="YEATS"/>
    <property type="match status" value="1"/>
</dbReference>
<feature type="domain" description="YEATS" evidence="4">
    <location>
        <begin position="318"/>
        <end position="463"/>
    </location>
</feature>
<dbReference type="GO" id="GO:0000785">
    <property type="term" value="C:chromatin"/>
    <property type="evidence" value="ECO:0007669"/>
    <property type="project" value="UniProtKB-ARBA"/>
</dbReference>
<dbReference type="InParanoid" id="A0A167P6A4"/>
<feature type="region of interest" description="Disordered" evidence="3">
    <location>
        <begin position="196"/>
        <end position="301"/>
    </location>
</feature>
<dbReference type="PANTHER" id="PTHR23195">
    <property type="entry name" value="YEATS DOMAIN"/>
    <property type="match status" value="1"/>
</dbReference>
<dbReference type="STRING" id="763407.A0A167P6A4"/>
<dbReference type="EMBL" id="KV440974">
    <property type="protein sequence ID" value="OAD77329.1"/>
    <property type="molecule type" value="Genomic_DNA"/>
</dbReference>
<dbReference type="InterPro" id="IPR055127">
    <property type="entry name" value="YEATS2_3HBD"/>
</dbReference>
<evidence type="ECO:0000313" key="6">
    <source>
        <dbReference type="Proteomes" id="UP000077315"/>
    </source>
</evidence>
<comment type="subcellular location">
    <subcellularLocation>
        <location evidence="2">Nucleus</location>
    </subcellularLocation>
</comment>
<dbReference type="AlphaFoldDB" id="A0A167P6A4"/>
<feature type="compositionally biased region" description="Basic and acidic residues" evidence="3">
    <location>
        <begin position="250"/>
        <end position="297"/>
    </location>
</feature>
<dbReference type="Proteomes" id="UP000077315">
    <property type="component" value="Unassembled WGS sequence"/>
</dbReference>
<evidence type="ECO:0000313" key="5">
    <source>
        <dbReference type="EMBL" id="OAD77329.1"/>
    </source>
</evidence>
<evidence type="ECO:0000256" key="1">
    <source>
        <dbReference type="ARBA" id="ARBA00023242"/>
    </source>
</evidence>
<dbReference type="GO" id="GO:0005634">
    <property type="term" value="C:nucleus"/>
    <property type="evidence" value="ECO:0007669"/>
    <property type="project" value="UniProtKB-SubCell"/>
</dbReference>
<accession>A0A167P6A4</accession>
<reference evidence="6" key="1">
    <citation type="submission" date="2015-06" db="EMBL/GenBank/DDBJ databases">
        <title>Expansion of signal transduction pathways in fungi by whole-genome duplication.</title>
        <authorList>
            <consortium name="DOE Joint Genome Institute"/>
            <person name="Corrochano L.M."/>
            <person name="Kuo A."/>
            <person name="Marcet-Houben M."/>
            <person name="Polaino S."/>
            <person name="Salamov A."/>
            <person name="Villalobos J.M."/>
            <person name="Alvarez M.I."/>
            <person name="Avalos J."/>
            <person name="Benito E.P."/>
            <person name="Benoit I."/>
            <person name="Burger G."/>
            <person name="Camino L.P."/>
            <person name="Canovas D."/>
            <person name="Cerda-Olmedo E."/>
            <person name="Cheng J.-F."/>
            <person name="Dominguez A."/>
            <person name="Elias M."/>
            <person name="Eslava A.P."/>
            <person name="Glaser F."/>
            <person name="Grimwood J."/>
            <person name="Gutierrez G."/>
            <person name="Heitman J."/>
            <person name="Henrissat B."/>
            <person name="Iturriaga E.A."/>
            <person name="Lang B.F."/>
            <person name="Lavin J.L."/>
            <person name="Lee S."/>
            <person name="Li W."/>
            <person name="Lindquist E."/>
            <person name="Lopez-Garcia S."/>
            <person name="Luque E.M."/>
            <person name="Marcos A.T."/>
            <person name="Martin J."/>
            <person name="McCluskey K."/>
            <person name="Medina H.R."/>
            <person name="Miralles-Duran A."/>
            <person name="Miyazaki A."/>
            <person name="Munoz-Torres E."/>
            <person name="Oguiza J.A."/>
            <person name="Ohm R."/>
            <person name="Olmedo M."/>
            <person name="Orejas M."/>
            <person name="Ortiz-Castellanos L."/>
            <person name="Pisabarro A.G."/>
            <person name="Rodriguez-Romero J."/>
            <person name="Ruiz-Herrera J."/>
            <person name="Ruiz-Vazquez R."/>
            <person name="Sanz C."/>
            <person name="Schackwitz W."/>
            <person name="Schmutz J."/>
            <person name="Shahriari M."/>
            <person name="Shelest E."/>
            <person name="Silva-Franco F."/>
            <person name="Soanes D."/>
            <person name="Syed K."/>
            <person name="Tagua V.G."/>
            <person name="Talbot N.J."/>
            <person name="Thon M."/>
            <person name="De vries R.P."/>
            <person name="Wiebenga A."/>
            <person name="Yadav J.S."/>
            <person name="Braun E.L."/>
            <person name="Baker S."/>
            <person name="Garre V."/>
            <person name="Horwitz B."/>
            <person name="Torres-Martinez S."/>
            <person name="Idnurm A."/>
            <person name="Herrera-Estrella A."/>
            <person name="Gabaldon T."/>
            <person name="Grigoriev I.V."/>
        </authorList>
    </citation>
    <scope>NUCLEOTIDE SEQUENCE [LARGE SCALE GENOMIC DNA]</scope>
    <source>
        <strain evidence="6">NRRL 1555(-)</strain>
    </source>
</reference>
<feature type="region of interest" description="Disordered" evidence="3">
    <location>
        <begin position="1"/>
        <end position="30"/>
    </location>
</feature>
<feature type="region of interest" description="Disordered" evidence="3">
    <location>
        <begin position="156"/>
        <end position="183"/>
    </location>
</feature>
<proteinExistence type="predicted"/>
<organism evidence="5 6">
    <name type="scientific">Phycomyces blakesleeanus (strain ATCC 8743b / DSM 1359 / FGSC 10004 / NBRC 33097 / NRRL 1555)</name>
    <dbReference type="NCBI Taxonomy" id="763407"/>
    <lineage>
        <taxon>Eukaryota</taxon>
        <taxon>Fungi</taxon>
        <taxon>Fungi incertae sedis</taxon>
        <taxon>Mucoromycota</taxon>
        <taxon>Mucoromycotina</taxon>
        <taxon>Mucoromycetes</taxon>
        <taxon>Mucorales</taxon>
        <taxon>Phycomycetaceae</taxon>
        <taxon>Phycomyces</taxon>
    </lineage>
</organism>
<dbReference type="RefSeq" id="XP_018295369.1">
    <property type="nucleotide sequence ID" value="XM_018434976.1"/>
</dbReference>
<dbReference type="InterPro" id="IPR005033">
    <property type="entry name" value="YEATS"/>
</dbReference>